<name>A0A0B7GXL3_TREPH</name>
<dbReference type="Pfam" id="PF03606">
    <property type="entry name" value="DcuC"/>
    <property type="match status" value="1"/>
</dbReference>
<organism evidence="7 8">
    <name type="scientific">Treponema phagedenis</name>
    <dbReference type="NCBI Taxonomy" id="162"/>
    <lineage>
        <taxon>Bacteria</taxon>
        <taxon>Pseudomonadati</taxon>
        <taxon>Spirochaetota</taxon>
        <taxon>Spirochaetia</taxon>
        <taxon>Spirochaetales</taxon>
        <taxon>Treponemataceae</taxon>
        <taxon>Treponema</taxon>
    </lineage>
</organism>
<keyword evidence="2" id="KW-1003">Cell membrane</keyword>
<dbReference type="Proteomes" id="UP000042527">
    <property type="component" value="Unassembled WGS sequence"/>
</dbReference>
<keyword evidence="5 6" id="KW-0472">Membrane</keyword>
<evidence type="ECO:0000313" key="7">
    <source>
        <dbReference type="EMBL" id="CEM62332.1"/>
    </source>
</evidence>
<sequence>MIFIISWILNGQTFTPVVPKGAEKPVSEVARSSFANLFMSPYNGFVDAIDISIFVLVLGGFLGIVQASGALEAGIQRLVKNSKGKEVFLIVTLMALFSLGGTTYGMAEETVAFYGVVTAAMVAAGFDSLVAVGTICLGAGAGVLGSTVNPFAIGAANDALKSII</sequence>
<dbReference type="RefSeq" id="WP_252714374.1">
    <property type="nucleotide sequence ID" value="NZ_CDNC01000023.1"/>
</dbReference>
<keyword evidence="4 6" id="KW-1133">Transmembrane helix</keyword>
<evidence type="ECO:0000256" key="3">
    <source>
        <dbReference type="ARBA" id="ARBA00022692"/>
    </source>
</evidence>
<evidence type="ECO:0000256" key="4">
    <source>
        <dbReference type="ARBA" id="ARBA00022989"/>
    </source>
</evidence>
<evidence type="ECO:0000313" key="8">
    <source>
        <dbReference type="Proteomes" id="UP000042527"/>
    </source>
</evidence>
<comment type="subcellular location">
    <subcellularLocation>
        <location evidence="1">Cell membrane</location>
        <topology evidence="1">Multi-pass membrane protein</topology>
    </subcellularLocation>
</comment>
<evidence type="ECO:0008006" key="9">
    <source>
        <dbReference type="Google" id="ProtNLM"/>
    </source>
</evidence>
<accession>A0A0B7GXL3</accession>
<dbReference type="InterPro" id="IPR018385">
    <property type="entry name" value="C4_dicarb_anaerob_car-like"/>
</dbReference>
<dbReference type="GeneID" id="80426771"/>
<keyword evidence="8" id="KW-1185">Reference proteome</keyword>
<dbReference type="GO" id="GO:0005886">
    <property type="term" value="C:plasma membrane"/>
    <property type="evidence" value="ECO:0007669"/>
    <property type="project" value="UniProtKB-SubCell"/>
</dbReference>
<evidence type="ECO:0000256" key="2">
    <source>
        <dbReference type="ARBA" id="ARBA00022475"/>
    </source>
</evidence>
<feature type="transmembrane region" description="Helical" evidence="6">
    <location>
        <begin position="51"/>
        <end position="75"/>
    </location>
</feature>
<feature type="transmembrane region" description="Helical" evidence="6">
    <location>
        <begin position="113"/>
        <end position="137"/>
    </location>
</feature>
<evidence type="ECO:0000256" key="6">
    <source>
        <dbReference type="SAM" id="Phobius"/>
    </source>
</evidence>
<keyword evidence="3 6" id="KW-0812">Transmembrane</keyword>
<evidence type="ECO:0000256" key="5">
    <source>
        <dbReference type="ARBA" id="ARBA00023136"/>
    </source>
</evidence>
<dbReference type="EMBL" id="CDNC01000023">
    <property type="protein sequence ID" value="CEM62332.1"/>
    <property type="molecule type" value="Genomic_DNA"/>
</dbReference>
<evidence type="ECO:0000256" key="1">
    <source>
        <dbReference type="ARBA" id="ARBA00004651"/>
    </source>
</evidence>
<dbReference type="AlphaFoldDB" id="A0A0B7GXL3"/>
<reference evidence="8" key="1">
    <citation type="submission" date="2015-01" db="EMBL/GenBank/DDBJ databases">
        <authorList>
            <person name="Manzoor Shahid"/>
            <person name="Zubair Saima"/>
        </authorList>
    </citation>
    <scope>NUCLEOTIDE SEQUENCE [LARGE SCALE GENOMIC DNA]</scope>
    <source>
        <strain evidence="8">V1</strain>
    </source>
</reference>
<gene>
    <name evidence="7" type="ORF">TPHV1_30227</name>
</gene>
<proteinExistence type="predicted"/>
<feature type="transmembrane region" description="Helical" evidence="6">
    <location>
        <begin position="87"/>
        <end position="107"/>
    </location>
</feature>
<protein>
    <recommendedName>
        <fullName evidence="9">C4-dicarboxylate anaerobic carrier</fullName>
    </recommendedName>
</protein>